<feature type="region of interest" description="Disordered" evidence="1">
    <location>
        <begin position="137"/>
        <end position="191"/>
    </location>
</feature>
<accession>A0A821RRD4</accession>
<evidence type="ECO:0000256" key="1">
    <source>
        <dbReference type="SAM" id="MobiDB-lite"/>
    </source>
</evidence>
<keyword evidence="3" id="KW-1185">Reference proteome</keyword>
<dbReference type="Proteomes" id="UP000663880">
    <property type="component" value="Unassembled WGS sequence"/>
</dbReference>
<dbReference type="OrthoDB" id="7395641at2759"/>
<comment type="caution">
    <text evidence="2">The sequence shown here is derived from an EMBL/GenBank/DDBJ whole genome shotgun (WGS) entry which is preliminary data.</text>
</comment>
<evidence type="ECO:0000313" key="2">
    <source>
        <dbReference type="EMBL" id="CAF4842574.1"/>
    </source>
</evidence>
<dbReference type="EMBL" id="CAJOBZ010000013">
    <property type="protein sequence ID" value="CAF4842574.1"/>
    <property type="molecule type" value="Genomic_DNA"/>
</dbReference>
<evidence type="ECO:0000313" key="3">
    <source>
        <dbReference type="Proteomes" id="UP000663880"/>
    </source>
</evidence>
<gene>
    <name evidence="2" type="ORF">PMACD_LOCUS6314</name>
</gene>
<proteinExistence type="predicted"/>
<protein>
    <submittedName>
        <fullName evidence="2">Uncharacterized protein</fullName>
    </submittedName>
</protein>
<name>A0A821RRD4_9NEOP</name>
<sequence>MPGYEKLSPVIAENQKLKEEVKIFQTRVQNLEREARKNNVILHGIAETEKNTAELWKNAIDVLNETARRSEGVRQWDHWEISNLRRLGKKNWKQNKTNPGYSFFNMAKGLKQKKEQEEKNGKIAFIRYDKLIVKEKESTYSKRKHSQSKSPSENKQQHKNDITAPKKVNKTYNIFRSRANSTSGLGEHNNK</sequence>
<reference evidence="2" key="1">
    <citation type="submission" date="2021-02" db="EMBL/GenBank/DDBJ databases">
        <authorList>
            <person name="Steward A R."/>
        </authorList>
    </citation>
    <scope>NUCLEOTIDE SEQUENCE</scope>
</reference>
<feature type="compositionally biased region" description="Polar residues" evidence="1">
    <location>
        <begin position="170"/>
        <end position="184"/>
    </location>
</feature>
<organism evidence="2 3">
    <name type="scientific">Pieris macdunnoughi</name>
    <dbReference type="NCBI Taxonomy" id="345717"/>
    <lineage>
        <taxon>Eukaryota</taxon>
        <taxon>Metazoa</taxon>
        <taxon>Ecdysozoa</taxon>
        <taxon>Arthropoda</taxon>
        <taxon>Hexapoda</taxon>
        <taxon>Insecta</taxon>
        <taxon>Pterygota</taxon>
        <taxon>Neoptera</taxon>
        <taxon>Endopterygota</taxon>
        <taxon>Lepidoptera</taxon>
        <taxon>Glossata</taxon>
        <taxon>Ditrysia</taxon>
        <taxon>Papilionoidea</taxon>
        <taxon>Pieridae</taxon>
        <taxon>Pierinae</taxon>
        <taxon>Pieris</taxon>
    </lineage>
</organism>
<dbReference type="AlphaFoldDB" id="A0A821RRD4"/>